<comment type="caution">
    <text evidence="1">The sequence shown here is derived from an EMBL/GenBank/DDBJ whole genome shotgun (WGS) entry which is preliminary data.</text>
</comment>
<reference evidence="1 2" key="1">
    <citation type="journal article" date="2019" name="bioRxiv">
        <title>Genomics, evolutionary history and diagnostics of the Alternaria alternata species group including apple and Asian pear pathotypes.</title>
        <authorList>
            <person name="Armitage A.D."/>
            <person name="Cockerton H.M."/>
            <person name="Sreenivasaprasad S."/>
            <person name="Woodhall J.W."/>
            <person name="Lane C.R."/>
            <person name="Harrison R.J."/>
            <person name="Clarkson J.P."/>
        </authorList>
    </citation>
    <scope>NUCLEOTIDE SEQUENCE [LARGE SCALE GENOMIC DNA]</scope>
    <source>
        <strain evidence="1 2">FERA 650</strain>
    </source>
</reference>
<evidence type="ECO:0000313" key="2">
    <source>
        <dbReference type="Proteomes" id="UP000293547"/>
    </source>
</evidence>
<dbReference type="EMBL" id="PDWZ02000016">
    <property type="protein sequence ID" value="KAB2099597.1"/>
    <property type="molecule type" value="Genomic_DNA"/>
</dbReference>
<sequence length="90" mass="10136">MTDETDKENNTAKLTWTGTKLSKDASFFHAKKAVDWIPPVDYVRNLYFLECDDVIFQKDGQVLLRRQGSEEGVLPATVGVKVFNGRSKAV</sequence>
<keyword evidence="2" id="KW-1185">Reference proteome</keyword>
<protein>
    <submittedName>
        <fullName evidence="1">Uncharacterized protein</fullName>
    </submittedName>
</protein>
<organism evidence="1 2">
    <name type="scientific">Alternaria gaisen</name>
    <dbReference type="NCBI Taxonomy" id="167740"/>
    <lineage>
        <taxon>Eukaryota</taxon>
        <taxon>Fungi</taxon>
        <taxon>Dikarya</taxon>
        <taxon>Ascomycota</taxon>
        <taxon>Pezizomycotina</taxon>
        <taxon>Dothideomycetes</taxon>
        <taxon>Pleosporomycetidae</taxon>
        <taxon>Pleosporales</taxon>
        <taxon>Pleosporineae</taxon>
        <taxon>Pleosporaceae</taxon>
        <taxon>Alternaria</taxon>
        <taxon>Alternaria sect. Alternaria</taxon>
    </lineage>
</organism>
<evidence type="ECO:0000313" key="1">
    <source>
        <dbReference type="EMBL" id="KAB2099597.1"/>
    </source>
</evidence>
<accession>A0ACB6F590</accession>
<name>A0ACB6F590_9PLEO</name>
<proteinExistence type="predicted"/>
<dbReference type="Proteomes" id="UP000293547">
    <property type="component" value="Unassembled WGS sequence"/>
</dbReference>
<gene>
    <name evidence="1" type="ORF">AG0111_0g12096</name>
</gene>